<dbReference type="GO" id="GO:0017119">
    <property type="term" value="C:Golgi transport complex"/>
    <property type="evidence" value="ECO:0007669"/>
    <property type="project" value="InterPro"/>
</dbReference>
<dbReference type="InterPro" id="IPR049176">
    <property type="entry name" value="COG5_N"/>
</dbReference>
<dbReference type="OrthoDB" id="18786at2759"/>
<proteinExistence type="predicted"/>
<dbReference type="PANTHER" id="PTHR13228">
    <property type="entry name" value="CONSERVED OLIGOMERIC GOLGI COMPLEX COMPONENT 5"/>
    <property type="match status" value="1"/>
</dbReference>
<dbReference type="InterPro" id="IPR019465">
    <property type="entry name" value="Cog5"/>
</dbReference>
<evidence type="ECO:0000256" key="2">
    <source>
        <dbReference type="ARBA" id="ARBA00020974"/>
    </source>
</evidence>
<evidence type="ECO:0000256" key="4">
    <source>
        <dbReference type="ARBA" id="ARBA00023136"/>
    </source>
</evidence>
<keyword evidence="3" id="KW-0333">Golgi apparatus</keyword>
<evidence type="ECO:0000256" key="1">
    <source>
        <dbReference type="ARBA" id="ARBA00004395"/>
    </source>
</evidence>
<dbReference type="Pfam" id="PF20649">
    <property type="entry name" value="COG5_C"/>
    <property type="match status" value="1"/>
</dbReference>
<keyword evidence="9" id="KW-1185">Reference proteome</keyword>
<protein>
    <recommendedName>
        <fullName evidence="2">Conserved oligomeric Golgi complex subunit 5</fullName>
    </recommendedName>
</protein>
<dbReference type="InterPro" id="IPR048485">
    <property type="entry name" value="COG5_helical"/>
</dbReference>
<dbReference type="GO" id="GO:0000139">
    <property type="term" value="C:Golgi membrane"/>
    <property type="evidence" value="ECO:0007669"/>
    <property type="project" value="UniProtKB-SubCell"/>
</dbReference>
<comment type="caution">
    <text evidence="8">The sequence shown here is derived from an EMBL/GenBank/DDBJ whole genome shotgun (WGS) entry which is preliminary data.</text>
</comment>
<gene>
    <name evidence="8" type="ORF">HCN44_007658</name>
</gene>
<evidence type="ECO:0000259" key="7">
    <source>
        <dbReference type="Pfam" id="PF20649"/>
    </source>
</evidence>
<dbReference type="EMBL" id="JACMRX010000006">
    <property type="protein sequence ID" value="KAF7988164.1"/>
    <property type="molecule type" value="Genomic_DNA"/>
</dbReference>
<feature type="region of interest" description="Disordered" evidence="5">
    <location>
        <begin position="253"/>
        <end position="274"/>
    </location>
</feature>
<organism evidence="8 9">
    <name type="scientific">Aphidius gifuensis</name>
    <name type="common">Parasitoid wasp</name>
    <dbReference type="NCBI Taxonomy" id="684658"/>
    <lineage>
        <taxon>Eukaryota</taxon>
        <taxon>Metazoa</taxon>
        <taxon>Ecdysozoa</taxon>
        <taxon>Arthropoda</taxon>
        <taxon>Hexapoda</taxon>
        <taxon>Insecta</taxon>
        <taxon>Pterygota</taxon>
        <taxon>Neoptera</taxon>
        <taxon>Endopterygota</taxon>
        <taxon>Hymenoptera</taxon>
        <taxon>Apocrita</taxon>
        <taxon>Ichneumonoidea</taxon>
        <taxon>Braconidae</taxon>
        <taxon>Aphidiinae</taxon>
        <taxon>Aphidius</taxon>
    </lineage>
</organism>
<name>A0A834XMS8_APHGI</name>
<dbReference type="Pfam" id="PF10392">
    <property type="entry name" value="COG5_N"/>
    <property type="match status" value="1"/>
</dbReference>
<evidence type="ECO:0000259" key="6">
    <source>
        <dbReference type="Pfam" id="PF10392"/>
    </source>
</evidence>
<dbReference type="GO" id="GO:0006891">
    <property type="term" value="P:intra-Golgi vesicle-mediated transport"/>
    <property type="evidence" value="ECO:0007669"/>
    <property type="project" value="InterPro"/>
</dbReference>
<reference evidence="8 9" key="1">
    <citation type="submission" date="2020-08" db="EMBL/GenBank/DDBJ databases">
        <title>Aphidius gifuensis genome sequencing and assembly.</title>
        <authorList>
            <person name="Du Z."/>
        </authorList>
    </citation>
    <scope>NUCLEOTIDE SEQUENCE [LARGE SCALE GENOMIC DNA]</scope>
    <source>
        <strain evidence="8">YNYX2018</strain>
        <tissue evidence="8">Adults</tissue>
    </source>
</reference>
<evidence type="ECO:0000256" key="5">
    <source>
        <dbReference type="SAM" id="MobiDB-lite"/>
    </source>
</evidence>
<dbReference type="AlphaFoldDB" id="A0A834XMS8"/>
<sequence length="768" mass="85286">MGDSLDVEKIENDDFFKQFLEPGVELNDATKLLTVAQQLKKLELALQVLDAELYNQVITNHEDLLSQVTWVEKIEGVLAIMQGHVQSLLSAVEHLRGKIVEPFNRIEAQTIILRRLHETSDILRRVGRVQHLLHSQKLVAQISNPDRSSDIIAAAKSIRELEELMADSDLSGLDIIADDQQSVKSLKLTVKKIATDALSLGLQQSDSTKVSMAIQVFENLEILKIAVDKITELALGEVEKAAKESLEVSLPVNQDTTKRGGPGRAALPSPGTSGNVRTKLWENLDRLFQETVYTQCVQIELLERILLEHHTKEFDGFSHKFWNDVTGKLSKIFVERSQASSLVKQALEGEYPKFLRIFLDLKKRLKERLQAIGTYTIGRDILQPFENAYLSRSISRLLDPVHTMFSADSAPSQDEIDILIRTITSELSVSLVDESLSTIVARNVGKAIRLFCLKCEQGLITGGEASQVIDTQTPGQQTNALLANLLFYLATQTTRVISNLAGSLPSEGASVIATSLEEINKLTKNILSPIMSSISDAIESIILTMHDDSEFREPSSPLGREIPYSLYMRELQAFILRSVTTFLSSYKNQVVVAECCHVVASRCIELFVRHACLVRPLSAYGRAKLIADFGQMEIALAPLCRGGQLGTLEQQQYRTLRALKALLPLGPEKMVEKVVEMKGEGGVPASLVLLNLFSGAPPELQSPHQSAGWSISRLSQWMDNHPSEKDRLALSSGPLQRYESIIRQKNITSFHPLFPLMTKLANLGQQTS</sequence>
<keyword evidence="4" id="KW-0472">Membrane</keyword>
<feature type="domain" description="Conserved oligomeric Golgi complex subunit 5 N-terminal" evidence="6">
    <location>
        <begin position="27"/>
        <end position="132"/>
    </location>
</feature>
<evidence type="ECO:0000313" key="8">
    <source>
        <dbReference type="EMBL" id="KAF7988164.1"/>
    </source>
</evidence>
<dbReference type="PANTHER" id="PTHR13228:SF3">
    <property type="entry name" value="CONSERVED OLIGOMERIC GOLGI COMPLEX SUBUNIT 5"/>
    <property type="match status" value="1"/>
</dbReference>
<comment type="subcellular location">
    <subcellularLocation>
        <location evidence="1">Golgi apparatus membrane</location>
        <topology evidence="1">Peripheral membrane protein</topology>
    </subcellularLocation>
</comment>
<accession>A0A834XMS8</accession>
<feature type="domain" description="Conserved oligomeric Golgi complex subunit 5 helical" evidence="7">
    <location>
        <begin position="170"/>
        <end position="360"/>
    </location>
</feature>
<evidence type="ECO:0000256" key="3">
    <source>
        <dbReference type="ARBA" id="ARBA00023034"/>
    </source>
</evidence>
<evidence type="ECO:0000313" key="9">
    <source>
        <dbReference type="Proteomes" id="UP000639338"/>
    </source>
</evidence>
<dbReference type="Proteomes" id="UP000639338">
    <property type="component" value="Unassembled WGS sequence"/>
</dbReference>